<feature type="domain" description="DUF7804" evidence="1">
    <location>
        <begin position="102"/>
        <end position="171"/>
    </location>
</feature>
<comment type="caution">
    <text evidence="2">The sequence shown here is derived from an EMBL/GenBank/DDBJ whole genome shotgun (WGS) entry which is preliminary data.</text>
</comment>
<dbReference type="InterPro" id="IPR056706">
    <property type="entry name" value="DUF7804"/>
</dbReference>
<evidence type="ECO:0000313" key="2">
    <source>
        <dbReference type="EMBL" id="CAH1445445.1"/>
    </source>
</evidence>
<dbReference type="EMBL" id="CAKMRJ010005523">
    <property type="protein sequence ID" value="CAH1445445.1"/>
    <property type="molecule type" value="Genomic_DNA"/>
</dbReference>
<dbReference type="AlphaFoldDB" id="A0AAU9P5U1"/>
<name>A0AAU9P5U1_9ASTR</name>
<protein>
    <recommendedName>
        <fullName evidence="1">DUF7804 domain-containing protein</fullName>
    </recommendedName>
</protein>
<proteinExistence type="predicted"/>
<dbReference type="Proteomes" id="UP001157418">
    <property type="component" value="Unassembled WGS sequence"/>
</dbReference>
<organism evidence="2 3">
    <name type="scientific">Lactuca virosa</name>
    <dbReference type="NCBI Taxonomy" id="75947"/>
    <lineage>
        <taxon>Eukaryota</taxon>
        <taxon>Viridiplantae</taxon>
        <taxon>Streptophyta</taxon>
        <taxon>Embryophyta</taxon>
        <taxon>Tracheophyta</taxon>
        <taxon>Spermatophyta</taxon>
        <taxon>Magnoliopsida</taxon>
        <taxon>eudicotyledons</taxon>
        <taxon>Gunneridae</taxon>
        <taxon>Pentapetalae</taxon>
        <taxon>asterids</taxon>
        <taxon>campanulids</taxon>
        <taxon>Asterales</taxon>
        <taxon>Asteraceae</taxon>
        <taxon>Cichorioideae</taxon>
        <taxon>Cichorieae</taxon>
        <taxon>Lactucinae</taxon>
        <taxon>Lactuca</taxon>
    </lineage>
</organism>
<feature type="domain" description="DUF7804" evidence="1">
    <location>
        <begin position="323"/>
        <end position="355"/>
    </location>
</feature>
<dbReference type="PANTHER" id="PTHR35127">
    <property type="entry name" value="OS03G0736900 PROTEIN"/>
    <property type="match status" value="1"/>
</dbReference>
<accession>A0AAU9P5U1</accession>
<evidence type="ECO:0000259" key="1">
    <source>
        <dbReference type="Pfam" id="PF25089"/>
    </source>
</evidence>
<gene>
    <name evidence="2" type="ORF">LVIROSA_LOCUS31206</name>
</gene>
<dbReference type="Pfam" id="PF25089">
    <property type="entry name" value="DUF7804"/>
    <property type="match status" value="2"/>
</dbReference>
<reference evidence="2 3" key="1">
    <citation type="submission" date="2022-01" db="EMBL/GenBank/DDBJ databases">
        <authorList>
            <person name="Xiong W."/>
            <person name="Schranz E."/>
        </authorList>
    </citation>
    <scope>NUCLEOTIDE SEQUENCE [LARGE SCALE GENOMIC DNA]</scope>
</reference>
<keyword evidence="3" id="KW-1185">Reference proteome</keyword>
<sequence>MACLGIRHSVVGDCMIRKRGGGYTDERSNRLSGFTQLSIPNLAVKLPNHRVSTAVYATLACDSGHRSTLSLFDDSLDLRTEPFGGSDDNEDHDRTCIESPRVSEKLDEWMRISVTEIVKNIKQAPLLVQIYADGEVEMKKSPAAKDWRNVVKHRSSSLEGVILVEELNENTDPVDSDVKFEEEDGTRAFGVLIQGKIKGLDQCYSIRQSSFDFAPPSTAERMACLGIRHSVVGDCMIRKRGGGYTDERSNRLSGFTQLSIPNLAVKLPNHRVSTAVYATLACDSGHRSTLSLFDDSLDLRTEPFGGSDDNEDHDRTCIESPRVSEKLDEWMRISVTEIVKNIKQAPLLVQILRRWRGGDEEIAGGEGLAECS</sequence>
<evidence type="ECO:0000313" key="3">
    <source>
        <dbReference type="Proteomes" id="UP001157418"/>
    </source>
</evidence>
<dbReference type="PANTHER" id="PTHR35127:SF1">
    <property type="entry name" value="GENOME ASSEMBLY, CHROMOSOME: A10"/>
    <property type="match status" value="1"/>
</dbReference>